<sequence>MQHSNFTIDNGGLVVCETLRSKPKDLEKIPGVIVYSIRRGGNQYVAESIWYQIDKGTGRIFRAQKSPAVINGRAICIDGQQIRVLRAEREAGGTWLSISHSKGNAEVLHNRIPPSPTFEELLLLLEPLKVILFQDLDESMHDEGLKMVARRLADNFASDNPPVRRDKESQKKRKASNEDIDIGFSTDTVTPMMGDPIKKFKMSETIYAEIPVNGVDGDDDSVFSPLDLTTEGCSDGITPHGSPRINLFLFIGKTHRLKLTEDILTASHFMALI</sequence>
<dbReference type="Proteomes" id="UP000241769">
    <property type="component" value="Unassembled WGS sequence"/>
</dbReference>
<name>A0A2P6MYV2_9EUKA</name>
<dbReference type="InParanoid" id="A0A2P6MYV2"/>
<gene>
    <name evidence="2" type="ORF">PROFUN_13218</name>
</gene>
<evidence type="ECO:0000313" key="2">
    <source>
        <dbReference type="EMBL" id="PRP76874.1"/>
    </source>
</evidence>
<comment type="caution">
    <text evidence="2">The sequence shown here is derived from an EMBL/GenBank/DDBJ whole genome shotgun (WGS) entry which is preliminary data.</text>
</comment>
<evidence type="ECO:0000313" key="3">
    <source>
        <dbReference type="Proteomes" id="UP000241769"/>
    </source>
</evidence>
<dbReference type="EMBL" id="MDYQ01000295">
    <property type="protein sequence ID" value="PRP76874.1"/>
    <property type="molecule type" value="Genomic_DNA"/>
</dbReference>
<accession>A0A2P6MYV2</accession>
<feature type="region of interest" description="Disordered" evidence="1">
    <location>
        <begin position="157"/>
        <end position="179"/>
    </location>
</feature>
<keyword evidence="3" id="KW-1185">Reference proteome</keyword>
<protein>
    <submittedName>
        <fullName evidence="2">Uncharacterized protein</fullName>
    </submittedName>
</protein>
<dbReference type="AlphaFoldDB" id="A0A2P6MYV2"/>
<organism evidence="2 3">
    <name type="scientific">Planoprotostelium fungivorum</name>
    <dbReference type="NCBI Taxonomy" id="1890364"/>
    <lineage>
        <taxon>Eukaryota</taxon>
        <taxon>Amoebozoa</taxon>
        <taxon>Evosea</taxon>
        <taxon>Variosea</taxon>
        <taxon>Cavosteliida</taxon>
        <taxon>Cavosteliaceae</taxon>
        <taxon>Planoprotostelium</taxon>
    </lineage>
</organism>
<reference evidence="2 3" key="1">
    <citation type="journal article" date="2018" name="Genome Biol. Evol.">
        <title>Multiple Roots of Fruiting Body Formation in Amoebozoa.</title>
        <authorList>
            <person name="Hillmann F."/>
            <person name="Forbes G."/>
            <person name="Novohradska S."/>
            <person name="Ferling I."/>
            <person name="Riege K."/>
            <person name="Groth M."/>
            <person name="Westermann M."/>
            <person name="Marz M."/>
            <person name="Spaller T."/>
            <person name="Winckler T."/>
            <person name="Schaap P."/>
            <person name="Glockner G."/>
        </authorList>
    </citation>
    <scope>NUCLEOTIDE SEQUENCE [LARGE SCALE GENOMIC DNA]</scope>
    <source>
        <strain evidence="2 3">Jena</strain>
    </source>
</reference>
<proteinExistence type="predicted"/>
<evidence type="ECO:0000256" key="1">
    <source>
        <dbReference type="SAM" id="MobiDB-lite"/>
    </source>
</evidence>